<keyword evidence="4" id="KW-0547">Nucleotide-binding</keyword>
<dbReference type="PANTHER" id="PTHR43335">
    <property type="entry name" value="ABC TRANSPORTER, ATP-BINDING PROTEIN"/>
    <property type="match status" value="1"/>
</dbReference>
<evidence type="ECO:0000313" key="4">
    <source>
        <dbReference type="EMBL" id="WAG58555.1"/>
    </source>
</evidence>
<comment type="similarity">
    <text evidence="1">Belongs to the ABC transporter superfamily.</text>
</comment>
<evidence type="ECO:0000256" key="2">
    <source>
        <dbReference type="ARBA" id="ARBA00022448"/>
    </source>
</evidence>
<dbReference type="RefSeq" id="WP_216124110.1">
    <property type="nucleotide sequence ID" value="NZ_CP086239.1"/>
</dbReference>
<feature type="domain" description="ABC transporter" evidence="3">
    <location>
        <begin position="2"/>
        <end position="231"/>
    </location>
</feature>
<dbReference type="InterPro" id="IPR003439">
    <property type="entry name" value="ABC_transporter-like_ATP-bd"/>
</dbReference>
<dbReference type="AlphaFoldDB" id="A0AA47I578"/>
<dbReference type="EMBL" id="CP086239">
    <property type="protein sequence ID" value="WAG58555.1"/>
    <property type="molecule type" value="Genomic_DNA"/>
</dbReference>
<keyword evidence="4" id="KW-0067">ATP-binding</keyword>
<dbReference type="SMART" id="SM00382">
    <property type="entry name" value="AAA"/>
    <property type="match status" value="1"/>
</dbReference>
<dbReference type="PROSITE" id="PS50893">
    <property type="entry name" value="ABC_TRANSPORTER_2"/>
    <property type="match status" value="1"/>
</dbReference>
<dbReference type="Pfam" id="PF00005">
    <property type="entry name" value="ABC_tran"/>
    <property type="match status" value="1"/>
</dbReference>
<dbReference type="InterPro" id="IPR003593">
    <property type="entry name" value="AAA+_ATPase"/>
</dbReference>
<proteinExistence type="inferred from homology"/>
<keyword evidence="2" id="KW-0813">Transport</keyword>
<accession>A0AA47I578</accession>
<evidence type="ECO:0000256" key="1">
    <source>
        <dbReference type="ARBA" id="ARBA00005417"/>
    </source>
</evidence>
<dbReference type="Proteomes" id="UP001164733">
    <property type="component" value="Chromosome"/>
</dbReference>
<evidence type="ECO:0000259" key="3">
    <source>
        <dbReference type="PROSITE" id="PS50893"/>
    </source>
</evidence>
<organism evidence="4 5">
    <name type="scientific">Clostridium estertheticum</name>
    <dbReference type="NCBI Taxonomy" id="238834"/>
    <lineage>
        <taxon>Bacteria</taxon>
        <taxon>Bacillati</taxon>
        <taxon>Bacillota</taxon>
        <taxon>Clostridia</taxon>
        <taxon>Eubacteriales</taxon>
        <taxon>Clostridiaceae</taxon>
        <taxon>Clostridium</taxon>
    </lineage>
</organism>
<dbReference type="PANTHER" id="PTHR43335:SF4">
    <property type="entry name" value="ABC TRANSPORTER, ATP-BINDING PROTEIN"/>
    <property type="match status" value="1"/>
</dbReference>
<protein>
    <submittedName>
        <fullName evidence="4">ABC transporter ATP-binding protein</fullName>
    </submittedName>
</protein>
<reference evidence="4" key="1">
    <citation type="submission" date="2021-11" db="EMBL/GenBank/DDBJ databases">
        <title>Clostridia strains as spoilage organisms.</title>
        <authorList>
            <person name="Wambui J."/>
            <person name="Stevens M.J.A."/>
            <person name="Stephan R."/>
        </authorList>
    </citation>
    <scope>NUCLEOTIDE SEQUENCE</scope>
    <source>
        <strain evidence="4">CF009</strain>
    </source>
</reference>
<dbReference type="GO" id="GO:0016887">
    <property type="term" value="F:ATP hydrolysis activity"/>
    <property type="evidence" value="ECO:0007669"/>
    <property type="project" value="InterPro"/>
</dbReference>
<sequence>MIEMENVTKRYGNQVALDGLNLTVKRGEILGFLGPNGAGKSTAMNILTGYISATNGNVRIDGIDILENPEAVKKKIGYLPEIPPLYLDMTVEEYLKFVFRIKKVKSDSIEQSMIKIMSLVKILDVRGRLIKNLSKGYKQRIGLAQALVGDPEVLVLDEPTVGLDPKQIIEIRNLIQKIGKTCTIILSSHILSEVSAICHRVIIINKGKIVASGTPEELAKGVNNSNKVLLRVKGVKEDVYKHIKAMEDVKSVEEQGVIEIGTLDLLVEAKNNLDIREILFVTLSQAGFIILMMKSQEINLEEIFLDVTTNKKVGGM</sequence>
<evidence type="ECO:0000313" key="5">
    <source>
        <dbReference type="Proteomes" id="UP001164733"/>
    </source>
</evidence>
<name>A0AA47I578_9CLOT</name>
<gene>
    <name evidence="4" type="ORF">LL038_12880</name>
</gene>
<dbReference type="GO" id="GO:0005524">
    <property type="term" value="F:ATP binding"/>
    <property type="evidence" value="ECO:0007669"/>
    <property type="project" value="UniProtKB-KW"/>
</dbReference>